<sequence>MASANLHRVVVAVDGSEESMYALKWALDNLKVRSSPPESDDDSASFVILHVQAPPSITTGLNPGAIPFGGPSDLEVPAFAAAIKAHQKRITDAIISHALQICSEKNVNVKTHIVVGDPKEKICEVVENLHADLLVMGSRDFGPIKRFRLLVFSFHHDVFGKCKQLLHQSCSMPCYHSQGYFLKLLLRVVDSIGSASYFVSHVWQLWSGNPTKYQSCPIVRKEGDGARNACEESQHQLTYCGRELRKHLPGTQLPLHVMEAVLNSEG</sequence>
<accession>A0AAN8VXU2</accession>
<evidence type="ECO:0000313" key="2">
    <source>
        <dbReference type="EMBL" id="KAK6938076.1"/>
    </source>
</evidence>
<evidence type="ECO:0000313" key="3">
    <source>
        <dbReference type="Proteomes" id="UP001370490"/>
    </source>
</evidence>
<dbReference type="PANTHER" id="PTHR31964">
    <property type="entry name" value="ADENINE NUCLEOTIDE ALPHA HYDROLASES-LIKE SUPERFAMILY PROTEIN"/>
    <property type="match status" value="1"/>
</dbReference>
<name>A0AAN8VXU2_9MAGN</name>
<dbReference type="Gene3D" id="3.40.50.620">
    <property type="entry name" value="HUPs"/>
    <property type="match status" value="1"/>
</dbReference>
<reference evidence="2 3" key="1">
    <citation type="submission" date="2023-12" db="EMBL/GenBank/DDBJ databases">
        <title>A high-quality genome assembly for Dillenia turbinata (Dilleniales).</title>
        <authorList>
            <person name="Chanderbali A."/>
        </authorList>
    </citation>
    <scope>NUCLEOTIDE SEQUENCE [LARGE SCALE GENOMIC DNA]</scope>
    <source>
        <strain evidence="2">LSX21</strain>
        <tissue evidence="2">Leaf</tissue>
    </source>
</reference>
<gene>
    <name evidence="2" type="ORF">RJ641_031584</name>
</gene>
<feature type="domain" description="UspA" evidence="1">
    <location>
        <begin position="7"/>
        <end position="148"/>
    </location>
</feature>
<dbReference type="InterPro" id="IPR014729">
    <property type="entry name" value="Rossmann-like_a/b/a_fold"/>
</dbReference>
<dbReference type="PRINTS" id="PR01438">
    <property type="entry name" value="UNVRSLSTRESS"/>
</dbReference>
<protein>
    <submittedName>
        <fullName evidence="2">UspA</fullName>
    </submittedName>
</protein>
<evidence type="ECO:0000259" key="1">
    <source>
        <dbReference type="Pfam" id="PF00582"/>
    </source>
</evidence>
<dbReference type="Pfam" id="PF00582">
    <property type="entry name" value="Usp"/>
    <property type="match status" value="1"/>
</dbReference>
<dbReference type="AlphaFoldDB" id="A0AAN8VXU2"/>
<dbReference type="InterPro" id="IPR006015">
    <property type="entry name" value="Universal_stress_UspA"/>
</dbReference>
<keyword evidence="3" id="KW-1185">Reference proteome</keyword>
<dbReference type="CDD" id="cd23659">
    <property type="entry name" value="USP_At3g01520-like"/>
    <property type="match status" value="1"/>
</dbReference>
<dbReference type="Proteomes" id="UP001370490">
    <property type="component" value="Unassembled WGS sequence"/>
</dbReference>
<comment type="caution">
    <text evidence="2">The sequence shown here is derived from an EMBL/GenBank/DDBJ whole genome shotgun (WGS) entry which is preliminary data.</text>
</comment>
<organism evidence="2 3">
    <name type="scientific">Dillenia turbinata</name>
    <dbReference type="NCBI Taxonomy" id="194707"/>
    <lineage>
        <taxon>Eukaryota</taxon>
        <taxon>Viridiplantae</taxon>
        <taxon>Streptophyta</taxon>
        <taxon>Embryophyta</taxon>
        <taxon>Tracheophyta</taxon>
        <taxon>Spermatophyta</taxon>
        <taxon>Magnoliopsida</taxon>
        <taxon>eudicotyledons</taxon>
        <taxon>Gunneridae</taxon>
        <taxon>Pentapetalae</taxon>
        <taxon>Dilleniales</taxon>
        <taxon>Dilleniaceae</taxon>
        <taxon>Dillenia</taxon>
    </lineage>
</organism>
<dbReference type="SUPFAM" id="SSF52402">
    <property type="entry name" value="Adenine nucleotide alpha hydrolases-like"/>
    <property type="match status" value="1"/>
</dbReference>
<dbReference type="InterPro" id="IPR006016">
    <property type="entry name" value="UspA"/>
</dbReference>
<dbReference type="PANTHER" id="PTHR31964:SF122">
    <property type="entry name" value="OS02G0760500 PROTEIN"/>
    <property type="match status" value="1"/>
</dbReference>
<dbReference type="EMBL" id="JBAMMX010000006">
    <property type="protein sequence ID" value="KAK6938076.1"/>
    <property type="molecule type" value="Genomic_DNA"/>
</dbReference>
<proteinExistence type="predicted"/>